<accession>A0A2P2K0W9</accession>
<organism evidence="1">
    <name type="scientific">Rhizophora mucronata</name>
    <name type="common">Asiatic mangrove</name>
    <dbReference type="NCBI Taxonomy" id="61149"/>
    <lineage>
        <taxon>Eukaryota</taxon>
        <taxon>Viridiplantae</taxon>
        <taxon>Streptophyta</taxon>
        <taxon>Embryophyta</taxon>
        <taxon>Tracheophyta</taxon>
        <taxon>Spermatophyta</taxon>
        <taxon>Magnoliopsida</taxon>
        <taxon>eudicotyledons</taxon>
        <taxon>Gunneridae</taxon>
        <taxon>Pentapetalae</taxon>
        <taxon>rosids</taxon>
        <taxon>fabids</taxon>
        <taxon>Malpighiales</taxon>
        <taxon>Rhizophoraceae</taxon>
        <taxon>Rhizophora</taxon>
    </lineage>
</organism>
<dbReference type="EMBL" id="GGEC01018876">
    <property type="protein sequence ID" value="MBW99359.1"/>
    <property type="molecule type" value="Transcribed_RNA"/>
</dbReference>
<name>A0A2P2K0W9_RHIMU</name>
<sequence length="17" mass="2246">MKRRQRNFRKDKKKTPK</sequence>
<reference evidence="1" key="1">
    <citation type="submission" date="2018-02" db="EMBL/GenBank/DDBJ databases">
        <title>Rhizophora mucronata_Transcriptome.</title>
        <authorList>
            <person name="Meera S.P."/>
            <person name="Sreeshan A."/>
            <person name="Augustine A."/>
        </authorList>
    </citation>
    <scope>NUCLEOTIDE SEQUENCE</scope>
    <source>
        <tissue evidence="1">Leaf</tissue>
    </source>
</reference>
<dbReference type="AlphaFoldDB" id="A0A2P2K0W9"/>
<protein>
    <submittedName>
        <fullName evidence="1">Uncharacterized protein</fullName>
    </submittedName>
</protein>
<proteinExistence type="predicted"/>
<evidence type="ECO:0000313" key="1">
    <source>
        <dbReference type="EMBL" id="MBW99359.1"/>
    </source>
</evidence>